<protein>
    <submittedName>
        <fullName evidence="1">Uncharacterized protein</fullName>
    </submittedName>
</protein>
<name>A0A0H2YWE4_ECOK1</name>
<sequence>MPYVTPQQVKKKRPAIAERSSVNLPAWILLFVRANHRCCFIEYAVDELMAVFCAERFRQFDRFVNGHFVWHIATFRQLVQRNAQYCFFYLAQFFQQTGQVRLHQSVEVCGVSRHPGQQLTEVQDVNVFYILFSQELVFNISDVVLGQLPGVERLDGTLTSAATSSRFHGFPLTNFRP</sequence>
<proteinExistence type="predicted"/>
<evidence type="ECO:0000313" key="2">
    <source>
        <dbReference type="Proteomes" id="UP000008216"/>
    </source>
</evidence>
<dbReference type="KEGG" id="ecv:APECO1_1594"/>
<keyword evidence="2" id="KW-1185">Reference proteome</keyword>
<gene>
    <name evidence="1" type="ORF">APECO1_1594</name>
</gene>
<dbReference type="AlphaFoldDB" id="A0A0H2YWE4"/>
<evidence type="ECO:0000313" key="1">
    <source>
        <dbReference type="EMBL" id="ABI99875.1"/>
    </source>
</evidence>
<dbReference type="Proteomes" id="UP000008216">
    <property type="component" value="Chromosome"/>
</dbReference>
<dbReference type="HOGENOM" id="CLU_1515675_0_0_6"/>
<accession>A0A0H2YWE4</accession>
<organism evidence="1 2">
    <name type="scientific">Escherichia coli O1:K1 / APEC</name>
    <dbReference type="NCBI Taxonomy" id="405955"/>
    <lineage>
        <taxon>Bacteria</taxon>
        <taxon>Pseudomonadati</taxon>
        <taxon>Pseudomonadota</taxon>
        <taxon>Gammaproteobacteria</taxon>
        <taxon>Enterobacterales</taxon>
        <taxon>Enterobacteriaceae</taxon>
        <taxon>Escherichia</taxon>
    </lineage>
</organism>
<dbReference type="EMBL" id="CP000468">
    <property type="protein sequence ID" value="ABI99875.1"/>
    <property type="molecule type" value="Genomic_DNA"/>
</dbReference>
<reference evidence="1 2" key="1">
    <citation type="journal article" date="2007" name="J. Bacteriol.">
        <title>The genome sequence of avian pathogenic Escherichia coli strain O1:K1:H7 shares strong similarities with human extraintestinal pathogenic E. coli genomes.</title>
        <authorList>
            <person name="Johnson T.J."/>
            <person name="Kariyawasam S."/>
            <person name="Wannemuehler Y."/>
            <person name="Mangiamele P."/>
            <person name="Johnson S.J."/>
            <person name="Doetkott C."/>
            <person name="Skyberg J.A."/>
            <person name="Lynne A.M."/>
            <person name="Johnson J.R."/>
            <person name="Nolan L.K."/>
        </authorList>
    </citation>
    <scope>NUCLEOTIDE SEQUENCE [LARGE SCALE GENOMIC DNA]</scope>
    <source>
        <strain evidence="1">APEC O1</strain>
    </source>
</reference>